<dbReference type="Gene3D" id="3.40.50.1820">
    <property type="entry name" value="alpha/beta hydrolase"/>
    <property type="match status" value="1"/>
</dbReference>
<dbReference type="InterPro" id="IPR029058">
    <property type="entry name" value="AB_hydrolase_fold"/>
</dbReference>
<organism evidence="3 4">
    <name type="scientific">Longimicrobium terrae</name>
    <dbReference type="NCBI Taxonomy" id="1639882"/>
    <lineage>
        <taxon>Bacteria</taxon>
        <taxon>Pseudomonadati</taxon>
        <taxon>Gemmatimonadota</taxon>
        <taxon>Longimicrobiia</taxon>
        <taxon>Longimicrobiales</taxon>
        <taxon>Longimicrobiaceae</taxon>
        <taxon>Longimicrobium</taxon>
    </lineage>
</organism>
<protein>
    <submittedName>
        <fullName evidence="3">Type IV secretory pathway VirJ component</fullName>
    </submittedName>
</protein>
<dbReference type="AlphaFoldDB" id="A0A841GYC0"/>
<sequence>MRIAASLLAVAAAAGLAAACSRVRIPPVPGAVSTRARSLPLAELPVADDTGRVFAIVLTGDGPTGGLGRRIGRELQGEGVPSAVWHSLRYYWRPKTPEQTARDLDLAIRHYAARWGREKVLLVGYSMGADVLPFQINRLPPDTRARIAGVALIAMAHDAVFEFRLEQWWGTSGAPSRATRPEVERLGDLRVLCIWARGDDKAACPAMRTAPMTEVMLRGGHHFKGDEARLMAVLRGLAAEAAADSAR</sequence>
<dbReference type="RefSeq" id="WP_170034653.1">
    <property type="nucleotide sequence ID" value="NZ_JABDTL010000001.1"/>
</dbReference>
<reference evidence="3 4" key="1">
    <citation type="submission" date="2020-08" db="EMBL/GenBank/DDBJ databases">
        <title>Genomic Encyclopedia of Type Strains, Phase IV (KMG-IV): sequencing the most valuable type-strain genomes for metagenomic binning, comparative biology and taxonomic classification.</title>
        <authorList>
            <person name="Goeker M."/>
        </authorList>
    </citation>
    <scope>NUCLEOTIDE SEQUENCE [LARGE SCALE GENOMIC DNA]</scope>
    <source>
        <strain evidence="3 4">DSM 29007</strain>
    </source>
</reference>
<keyword evidence="4" id="KW-1185">Reference proteome</keyword>
<dbReference type="InterPro" id="IPR011225">
    <property type="entry name" value="IV_sec_VirJ"/>
</dbReference>
<dbReference type="Pfam" id="PF06057">
    <property type="entry name" value="VirJ"/>
    <property type="match status" value="1"/>
</dbReference>
<evidence type="ECO:0000256" key="1">
    <source>
        <dbReference type="SAM" id="SignalP"/>
    </source>
</evidence>
<evidence type="ECO:0000259" key="2">
    <source>
        <dbReference type="Pfam" id="PF06057"/>
    </source>
</evidence>
<keyword evidence="1" id="KW-0732">Signal</keyword>
<feature type="signal peptide" evidence="1">
    <location>
        <begin position="1"/>
        <end position="19"/>
    </location>
</feature>
<dbReference type="PIRSF" id="PIRSF029063">
    <property type="entry name" value="IV_sec_VirJ"/>
    <property type="match status" value="1"/>
</dbReference>
<dbReference type="InterPro" id="IPR010333">
    <property type="entry name" value="VirJ"/>
</dbReference>
<dbReference type="PROSITE" id="PS51257">
    <property type="entry name" value="PROKAR_LIPOPROTEIN"/>
    <property type="match status" value="1"/>
</dbReference>
<dbReference type="EMBL" id="JACHIA010000005">
    <property type="protein sequence ID" value="MBB6070743.1"/>
    <property type="molecule type" value="Genomic_DNA"/>
</dbReference>
<feature type="chain" id="PRO_5032867748" evidence="1">
    <location>
        <begin position="20"/>
        <end position="247"/>
    </location>
</feature>
<gene>
    <name evidence="3" type="ORF">HNQ61_002364</name>
</gene>
<proteinExistence type="predicted"/>
<accession>A0A841GYC0</accession>
<dbReference type="SUPFAM" id="SSF53474">
    <property type="entry name" value="alpha/beta-Hydrolases"/>
    <property type="match status" value="1"/>
</dbReference>
<evidence type="ECO:0000313" key="3">
    <source>
        <dbReference type="EMBL" id="MBB6070743.1"/>
    </source>
</evidence>
<name>A0A841GYC0_9BACT</name>
<comment type="caution">
    <text evidence="3">The sequence shown here is derived from an EMBL/GenBank/DDBJ whole genome shotgun (WGS) entry which is preliminary data.</text>
</comment>
<evidence type="ECO:0000313" key="4">
    <source>
        <dbReference type="Proteomes" id="UP000582837"/>
    </source>
</evidence>
<feature type="domain" description="Bacterial virulence" evidence="2">
    <location>
        <begin position="54"/>
        <end position="233"/>
    </location>
</feature>
<dbReference type="Proteomes" id="UP000582837">
    <property type="component" value="Unassembled WGS sequence"/>
</dbReference>